<name>A0AAI9XBZ2_PENTH</name>
<protein>
    <submittedName>
        <fullName evidence="2">Uncharacterized protein</fullName>
    </submittedName>
</protein>
<evidence type="ECO:0000256" key="1">
    <source>
        <dbReference type="SAM" id="MobiDB-lite"/>
    </source>
</evidence>
<dbReference type="EMBL" id="LACB01000031">
    <property type="protein sequence ID" value="KAJ9491490.1"/>
    <property type="molecule type" value="Genomic_DNA"/>
</dbReference>
<sequence length="92" mass="10090">MIISAEYEEEKRAQRPPWWRFWAQKGTTTSSTLTPPPNPTPDPTADRTPDNNHPPAGPNTEEEAVPSPRLAILCDSPPVEIPGSGWVGLGLY</sequence>
<comment type="caution">
    <text evidence="2">The sequence shown here is derived from an EMBL/GenBank/DDBJ whole genome shotgun (WGS) entry which is preliminary data.</text>
</comment>
<dbReference type="Proteomes" id="UP001227192">
    <property type="component" value="Unassembled WGS sequence"/>
</dbReference>
<evidence type="ECO:0000313" key="2">
    <source>
        <dbReference type="EMBL" id="KAJ9491490.1"/>
    </source>
</evidence>
<proteinExistence type="predicted"/>
<evidence type="ECO:0000313" key="3">
    <source>
        <dbReference type="Proteomes" id="UP001227192"/>
    </source>
</evidence>
<gene>
    <name evidence="2" type="ORF">VN97_g1788</name>
</gene>
<keyword evidence="3" id="KW-1185">Reference proteome</keyword>
<feature type="region of interest" description="Disordered" evidence="1">
    <location>
        <begin position="1"/>
        <end position="92"/>
    </location>
</feature>
<organism evidence="2 3">
    <name type="scientific">Penicillium thymicola</name>
    <dbReference type="NCBI Taxonomy" id="293382"/>
    <lineage>
        <taxon>Eukaryota</taxon>
        <taxon>Fungi</taxon>
        <taxon>Dikarya</taxon>
        <taxon>Ascomycota</taxon>
        <taxon>Pezizomycotina</taxon>
        <taxon>Eurotiomycetes</taxon>
        <taxon>Eurotiomycetidae</taxon>
        <taxon>Eurotiales</taxon>
        <taxon>Aspergillaceae</taxon>
        <taxon>Penicillium</taxon>
    </lineage>
</organism>
<accession>A0AAI9XBZ2</accession>
<reference evidence="2" key="1">
    <citation type="submission" date="2015-06" db="EMBL/GenBank/DDBJ databases">
        <authorList>
            <person name="Nguyen H."/>
        </authorList>
    </citation>
    <scope>NUCLEOTIDE SEQUENCE</scope>
    <source>
        <strain evidence="2">DAOM 180753</strain>
    </source>
</reference>
<dbReference type="AlphaFoldDB" id="A0AAI9XBZ2"/>
<reference evidence="2" key="2">
    <citation type="journal article" date="2016" name="Fungal Biol.">
        <title>Ochratoxin A production by Penicillium thymicola.</title>
        <authorList>
            <person name="Nguyen H.D.T."/>
            <person name="McMullin D.R."/>
            <person name="Ponomareva E."/>
            <person name="Riley R."/>
            <person name="Pomraning K.R."/>
            <person name="Baker S.E."/>
            <person name="Seifert K.A."/>
        </authorList>
    </citation>
    <scope>NUCLEOTIDE SEQUENCE</scope>
    <source>
        <strain evidence="2">DAOM 180753</strain>
    </source>
</reference>